<comment type="caution">
    <text evidence="1">The sequence shown here is derived from an EMBL/GenBank/DDBJ whole genome shotgun (WGS) entry which is preliminary data.</text>
</comment>
<sequence length="60" mass="7009">MILDNERGYLGWRARMERIRAQRAPDPAGYRAHIELARSYERRLSGLTIGDIRKPSLRKA</sequence>
<organism evidence="1 2">
    <name type="scientific">Sphingomonas colocasiae</name>
    <dbReference type="NCBI Taxonomy" id="1848973"/>
    <lineage>
        <taxon>Bacteria</taxon>
        <taxon>Pseudomonadati</taxon>
        <taxon>Pseudomonadota</taxon>
        <taxon>Alphaproteobacteria</taxon>
        <taxon>Sphingomonadales</taxon>
        <taxon>Sphingomonadaceae</taxon>
        <taxon>Sphingomonas</taxon>
    </lineage>
</organism>
<dbReference type="Proteomes" id="UP000706039">
    <property type="component" value="Unassembled WGS sequence"/>
</dbReference>
<dbReference type="RefSeq" id="WP_222989074.1">
    <property type="nucleotide sequence ID" value="NZ_JAINVV010000004.1"/>
</dbReference>
<accession>A0ABS7PKY4</accession>
<keyword evidence="2" id="KW-1185">Reference proteome</keyword>
<name>A0ABS7PKY4_9SPHN</name>
<protein>
    <submittedName>
        <fullName evidence="1">Uncharacterized protein</fullName>
    </submittedName>
</protein>
<reference evidence="1 2" key="1">
    <citation type="submission" date="2021-08" db="EMBL/GenBank/DDBJ databases">
        <authorList>
            <person name="Tuo L."/>
        </authorList>
    </citation>
    <scope>NUCLEOTIDE SEQUENCE [LARGE SCALE GENOMIC DNA]</scope>
    <source>
        <strain evidence="1 2">JCM 31229</strain>
    </source>
</reference>
<evidence type="ECO:0000313" key="2">
    <source>
        <dbReference type="Proteomes" id="UP000706039"/>
    </source>
</evidence>
<proteinExistence type="predicted"/>
<evidence type="ECO:0000313" key="1">
    <source>
        <dbReference type="EMBL" id="MBY8821952.1"/>
    </source>
</evidence>
<dbReference type="EMBL" id="JAINVV010000004">
    <property type="protein sequence ID" value="MBY8821952.1"/>
    <property type="molecule type" value="Genomic_DNA"/>
</dbReference>
<gene>
    <name evidence="1" type="ORF">K7G82_06595</name>
</gene>